<reference evidence="1 2" key="1">
    <citation type="submission" date="2023-10" db="EMBL/GenBank/DDBJ databases">
        <title>The complete genome sequence of Methanoculleus palmolei DSM 4273.</title>
        <authorList>
            <person name="Lai S.-J."/>
            <person name="You Y.-T."/>
            <person name="Chen S.-C."/>
        </authorList>
    </citation>
    <scope>NUCLEOTIDE SEQUENCE [LARGE SCALE GENOMIC DNA]</scope>
    <source>
        <strain evidence="1 2">DSM 4273</strain>
    </source>
</reference>
<sequence length="173" mass="20202">MSTIRDNWDADAEDDGITVHPDLLDQYDETVKYSDVNIPVDIQIWTTKFDSNYKEQKDKLIYQGSGTITTWKDGNMFMKGGIKVPFSSMNVPSGEMFGWTYVTIHTRWEKLRSSRRVYCSNSLTPISYFFSNDINRVRLSSTQLLVFIIDRIAEMLSENKPYRTFYRLSRTST</sequence>
<dbReference type="Proteomes" id="UP001626603">
    <property type="component" value="Chromosome"/>
</dbReference>
<dbReference type="EMBL" id="CP137641">
    <property type="protein sequence ID" value="WOX55873.1"/>
    <property type="molecule type" value="Genomic_DNA"/>
</dbReference>
<keyword evidence="2" id="KW-1185">Reference proteome</keyword>
<protein>
    <submittedName>
        <fullName evidence="1">Uncharacterized protein</fullName>
    </submittedName>
</protein>
<name>A0ABD8AA05_9EURY</name>
<accession>A0ABD8AA05</accession>
<evidence type="ECO:0000313" key="1">
    <source>
        <dbReference type="EMBL" id="WOX55873.1"/>
    </source>
</evidence>
<organism evidence="1 2">
    <name type="scientific">Methanoculleus palmolei</name>
    <dbReference type="NCBI Taxonomy" id="72612"/>
    <lineage>
        <taxon>Archaea</taxon>
        <taxon>Methanobacteriati</taxon>
        <taxon>Methanobacteriota</taxon>
        <taxon>Stenosarchaea group</taxon>
        <taxon>Methanomicrobia</taxon>
        <taxon>Methanomicrobiales</taxon>
        <taxon>Methanomicrobiaceae</taxon>
        <taxon>Methanoculleus</taxon>
    </lineage>
</organism>
<gene>
    <name evidence="1" type="ORF">R6Y95_00710</name>
</gene>
<dbReference type="AlphaFoldDB" id="A0ABD8AA05"/>
<evidence type="ECO:0000313" key="2">
    <source>
        <dbReference type="Proteomes" id="UP001626603"/>
    </source>
</evidence>
<proteinExistence type="predicted"/>